<proteinExistence type="predicted"/>
<feature type="transmembrane region" description="Helical" evidence="10">
    <location>
        <begin position="78"/>
        <end position="94"/>
    </location>
</feature>
<keyword evidence="2" id="KW-0597">Phosphoprotein</keyword>
<dbReference type="Proteomes" id="UP000886752">
    <property type="component" value="Unassembled WGS sequence"/>
</dbReference>
<evidence type="ECO:0000256" key="3">
    <source>
        <dbReference type="ARBA" id="ARBA00022630"/>
    </source>
</evidence>
<evidence type="ECO:0000256" key="6">
    <source>
        <dbReference type="ARBA" id="ARBA00022967"/>
    </source>
</evidence>
<feature type="transmembrane region" description="Helical" evidence="10">
    <location>
        <begin position="184"/>
        <end position="204"/>
    </location>
</feature>
<keyword evidence="1" id="KW-0813">Transport</keyword>
<keyword evidence="4" id="KW-0288">FMN</keyword>
<keyword evidence="5 10" id="KW-0812">Transmembrane</keyword>
<dbReference type="NCBIfam" id="TIGR01946">
    <property type="entry name" value="rnfD"/>
    <property type="match status" value="1"/>
</dbReference>
<dbReference type="InterPro" id="IPR011303">
    <property type="entry name" value="RnfD_bac"/>
</dbReference>
<gene>
    <name evidence="11" type="ORF">H9894_01185</name>
</gene>
<evidence type="ECO:0000256" key="5">
    <source>
        <dbReference type="ARBA" id="ARBA00022692"/>
    </source>
</evidence>
<evidence type="ECO:0000313" key="12">
    <source>
        <dbReference type="Proteomes" id="UP000886752"/>
    </source>
</evidence>
<reference evidence="11" key="2">
    <citation type="submission" date="2021-04" db="EMBL/GenBank/DDBJ databases">
        <authorList>
            <person name="Gilroy R."/>
        </authorList>
    </citation>
    <scope>NUCLEOTIDE SEQUENCE</scope>
    <source>
        <strain evidence="11">ChiHecec2B26-446</strain>
    </source>
</reference>
<evidence type="ECO:0000256" key="2">
    <source>
        <dbReference type="ARBA" id="ARBA00022553"/>
    </source>
</evidence>
<keyword evidence="8 10" id="KW-1133">Transmembrane helix</keyword>
<evidence type="ECO:0000256" key="8">
    <source>
        <dbReference type="ARBA" id="ARBA00022989"/>
    </source>
</evidence>
<feature type="transmembrane region" description="Helical" evidence="10">
    <location>
        <begin position="125"/>
        <end position="144"/>
    </location>
</feature>
<feature type="transmembrane region" description="Helical" evidence="10">
    <location>
        <begin position="211"/>
        <end position="230"/>
    </location>
</feature>
<keyword evidence="6" id="KW-1278">Translocase</keyword>
<evidence type="ECO:0000313" key="11">
    <source>
        <dbReference type="EMBL" id="HIV99795.1"/>
    </source>
</evidence>
<dbReference type="GO" id="GO:0022900">
    <property type="term" value="P:electron transport chain"/>
    <property type="evidence" value="ECO:0007669"/>
    <property type="project" value="InterPro"/>
</dbReference>
<evidence type="ECO:0000256" key="4">
    <source>
        <dbReference type="ARBA" id="ARBA00022643"/>
    </source>
</evidence>
<feature type="transmembrane region" description="Helical" evidence="10">
    <location>
        <begin position="54"/>
        <end position="71"/>
    </location>
</feature>
<keyword evidence="3" id="KW-0285">Flavoprotein</keyword>
<feature type="transmembrane region" description="Helical" evidence="10">
    <location>
        <begin position="266"/>
        <end position="285"/>
    </location>
</feature>
<name>A0A9D1TPU3_9BACT</name>
<reference evidence="11" key="1">
    <citation type="journal article" date="2021" name="PeerJ">
        <title>Extensive microbial diversity within the chicken gut microbiome revealed by metagenomics and culture.</title>
        <authorList>
            <person name="Gilroy R."/>
            <person name="Ravi A."/>
            <person name="Getino M."/>
            <person name="Pursley I."/>
            <person name="Horton D.L."/>
            <person name="Alikhan N.F."/>
            <person name="Baker D."/>
            <person name="Gharbi K."/>
            <person name="Hall N."/>
            <person name="Watson M."/>
            <person name="Adriaenssens E.M."/>
            <person name="Foster-Nyarko E."/>
            <person name="Jarju S."/>
            <person name="Secka A."/>
            <person name="Antonio M."/>
            <person name="Oren A."/>
            <person name="Chaudhuri R.R."/>
            <person name="La Ragione R."/>
            <person name="Hildebrand F."/>
            <person name="Pallen M.J."/>
        </authorList>
    </citation>
    <scope>NUCLEOTIDE SEQUENCE</scope>
    <source>
        <strain evidence="11">ChiHecec2B26-446</strain>
    </source>
</reference>
<evidence type="ECO:0000256" key="1">
    <source>
        <dbReference type="ARBA" id="ARBA00022448"/>
    </source>
</evidence>
<keyword evidence="7" id="KW-0249">Electron transport</keyword>
<dbReference type="PANTHER" id="PTHR30578:SF0">
    <property type="entry name" value="ION-TRANSLOCATING OXIDOREDUCTASE COMPLEX SUBUNIT D"/>
    <property type="match status" value="1"/>
</dbReference>
<sequence>MSANTTSLLFAMSAPPYWHCGRTVCKRSLDQLLALTPALVMALINWGLPALRVVALSVVVCVLVEVVCCAVMHRRQTVHDFSAVVTGVLFAFLLPAAAPWWLVTVGAACAMLFGKMLFGGLGDNPVSAPLIGWAILFVSFPLFMDPNVMQLASDYEDPLAVLKYLGVARAQDISLVDLLLGRQISALGAGQIGGLLVGGVYLLFRGVVRWQIVLGVLAGVVIPFAFVHSLAETATITPTFHLFTGSVILCAFFIATESNIAPTHSLAMILYGLTCGILVFLIRSYGSYTDGAPFAILVASLLTPYFDLVRPKPFGVR</sequence>
<dbReference type="PANTHER" id="PTHR30578">
    <property type="entry name" value="ELECTRON TRANSPORT COMPLEX PROTEIN RNFD"/>
    <property type="match status" value="1"/>
</dbReference>
<accession>A0A9D1TPU3</accession>
<dbReference type="InterPro" id="IPR004338">
    <property type="entry name" value="NqrB/RnfD"/>
</dbReference>
<evidence type="ECO:0000256" key="7">
    <source>
        <dbReference type="ARBA" id="ARBA00022982"/>
    </source>
</evidence>
<keyword evidence="9 10" id="KW-0472">Membrane</keyword>
<dbReference type="EMBL" id="DXHV01000015">
    <property type="protein sequence ID" value="HIV99795.1"/>
    <property type="molecule type" value="Genomic_DNA"/>
</dbReference>
<dbReference type="GO" id="GO:0005886">
    <property type="term" value="C:plasma membrane"/>
    <property type="evidence" value="ECO:0007669"/>
    <property type="project" value="TreeGrafter"/>
</dbReference>
<evidence type="ECO:0000256" key="10">
    <source>
        <dbReference type="SAM" id="Phobius"/>
    </source>
</evidence>
<dbReference type="AlphaFoldDB" id="A0A9D1TPU3"/>
<organism evidence="11 12">
    <name type="scientific">Candidatus Desulfovibrio intestinipullorum</name>
    <dbReference type="NCBI Taxonomy" id="2838536"/>
    <lineage>
        <taxon>Bacteria</taxon>
        <taxon>Pseudomonadati</taxon>
        <taxon>Thermodesulfobacteriota</taxon>
        <taxon>Desulfovibrionia</taxon>
        <taxon>Desulfovibrionales</taxon>
        <taxon>Desulfovibrionaceae</taxon>
        <taxon>Desulfovibrio</taxon>
    </lineage>
</organism>
<dbReference type="Pfam" id="PF03116">
    <property type="entry name" value="NQR2_RnfD_RnfE"/>
    <property type="match status" value="1"/>
</dbReference>
<protein>
    <submittedName>
        <fullName evidence="11">RnfABCDGE type electron transport complex subunit D</fullName>
    </submittedName>
</protein>
<dbReference type="GO" id="GO:0055085">
    <property type="term" value="P:transmembrane transport"/>
    <property type="evidence" value="ECO:0007669"/>
    <property type="project" value="InterPro"/>
</dbReference>
<comment type="caution">
    <text evidence="11">The sequence shown here is derived from an EMBL/GenBank/DDBJ whole genome shotgun (WGS) entry which is preliminary data.</text>
</comment>
<feature type="transmembrane region" description="Helical" evidence="10">
    <location>
        <begin position="236"/>
        <end position="254"/>
    </location>
</feature>
<evidence type="ECO:0000256" key="9">
    <source>
        <dbReference type="ARBA" id="ARBA00023136"/>
    </source>
</evidence>